<organism evidence="3 4">
    <name type="scientific">Hypsibius exemplaris</name>
    <name type="common">Freshwater tardigrade</name>
    <dbReference type="NCBI Taxonomy" id="2072580"/>
    <lineage>
        <taxon>Eukaryota</taxon>
        <taxon>Metazoa</taxon>
        <taxon>Ecdysozoa</taxon>
        <taxon>Tardigrada</taxon>
        <taxon>Eutardigrada</taxon>
        <taxon>Parachela</taxon>
        <taxon>Hypsibioidea</taxon>
        <taxon>Hypsibiidae</taxon>
        <taxon>Hypsibius</taxon>
    </lineage>
</organism>
<feature type="region of interest" description="Disordered" evidence="1">
    <location>
        <begin position="303"/>
        <end position="331"/>
    </location>
</feature>
<keyword evidence="4" id="KW-1185">Reference proteome</keyword>
<reference evidence="4" key="1">
    <citation type="submission" date="2017-01" db="EMBL/GenBank/DDBJ databases">
        <title>Comparative genomics of anhydrobiosis in the tardigrade Hypsibius dujardini.</title>
        <authorList>
            <person name="Yoshida Y."/>
            <person name="Koutsovoulos G."/>
            <person name="Laetsch D."/>
            <person name="Stevens L."/>
            <person name="Kumar S."/>
            <person name="Horikawa D."/>
            <person name="Ishino K."/>
            <person name="Komine S."/>
            <person name="Tomita M."/>
            <person name="Blaxter M."/>
            <person name="Arakawa K."/>
        </authorList>
    </citation>
    <scope>NUCLEOTIDE SEQUENCE [LARGE SCALE GENOMIC DNA]</scope>
    <source>
        <strain evidence="4">Z151</strain>
    </source>
</reference>
<dbReference type="Proteomes" id="UP000192578">
    <property type="component" value="Unassembled WGS sequence"/>
</dbReference>
<feature type="chain" id="PRO_5012167283" evidence="2">
    <location>
        <begin position="19"/>
        <end position="331"/>
    </location>
</feature>
<sequence length="331" mass="37407">MFLRKLLYLLSGLPTIFATLRYDGMYLPYGSGDTIVSLFHAHGGSRSHGRKWMAECLDGEAMTGIQDGVDDFERLTFMSCRFMFPHKPASQGVYPFYPRCHVRDFKTQFFCFDAQNASATLNTFMTGLWDSDFNFFVHRSLLPSVDPFTGDSLQPYKCCQTPNGYYIDYVSCYYRSTHDVFFEYFDSTFHILVQCGTGFVMTGISKKQNPYTKEVHVDWIQCCRVGYGPPAAQSPPVYNGQLGLSITAGNTQPVTVPSAYTSQYRKFDEEEDSSACSSHSNNTDSRSAFTGCRATGWDFRYKKRPIPKPNLSNTRSQPLLGGFHPGKIASR</sequence>
<comment type="caution">
    <text evidence="3">The sequence shown here is derived from an EMBL/GenBank/DDBJ whole genome shotgun (WGS) entry which is preliminary data.</text>
</comment>
<dbReference type="AlphaFoldDB" id="A0A1W0WI90"/>
<evidence type="ECO:0000313" key="4">
    <source>
        <dbReference type="Proteomes" id="UP000192578"/>
    </source>
</evidence>
<evidence type="ECO:0000313" key="3">
    <source>
        <dbReference type="EMBL" id="OQV14928.1"/>
    </source>
</evidence>
<evidence type="ECO:0000256" key="2">
    <source>
        <dbReference type="SAM" id="SignalP"/>
    </source>
</evidence>
<dbReference type="EMBL" id="MTYJ01000096">
    <property type="protein sequence ID" value="OQV14928.1"/>
    <property type="molecule type" value="Genomic_DNA"/>
</dbReference>
<gene>
    <name evidence="3" type="ORF">BV898_10829</name>
</gene>
<proteinExistence type="predicted"/>
<dbReference type="OrthoDB" id="10139144at2759"/>
<accession>A0A1W0WI90</accession>
<feature type="signal peptide" evidence="2">
    <location>
        <begin position="1"/>
        <end position="18"/>
    </location>
</feature>
<protein>
    <submittedName>
        <fullName evidence="3">Uncharacterized protein</fullName>
    </submittedName>
</protein>
<evidence type="ECO:0000256" key="1">
    <source>
        <dbReference type="SAM" id="MobiDB-lite"/>
    </source>
</evidence>
<name>A0A1W0WI90_HYPEX</name>
<keyword evidence="2" id="KW-0732">Signal</keyword>